<keyword evidence="3" id="KW-1185">Reference proteome</keyword>
<dbReference type="PROSITE" id="PS51257">
    <property type="entry name" value="PROKAR_LIPOPROTEIN"/>
    <property type="match status" value="1"/>
</dbReference>
<dbReference type="EMBL" id="CP081495">
    <property type="protein sequence ID" value="UYW02364.1"/>
    <property type="molecule type" value="Genomic_DNA"/>
</dbReference>
<dbReference type="RefSeq" id="WP_264434913.1">
    <property type="nucleotide sequence ID" value="NZ_CP081495.1"/>
</dbReference>
<accession>A0ABY6M3L7</accession>
<protein>
    <recommendedName>
        <fullName evidence="4">Right handed beta helix region</fullName>
    </recommendedName>
</protein>
<name>A0ABY6M3L7_9FLAO</name>
<gene>
    <name evidence="2" type="ORF">K5I29_05575</name>
</gene>
<proteinExistence type="predicted"/>
<evidence type="ECO:0008006" key="4">
    <source>
        <dbReference type="Google" id="ProtNLM"/>
    </source>
</evidence>
<feature type="chain" id="PRO_5046407995" description="Right handed beta helix region" evidence="1">
    <location>
        <begin position="19"/>
        <end position="496"/>
    </location>
</feature>
<feature type="signal peptide" evidence="1">
    <location>
        <begin position="1"/>
        <end position="18"/>
    </location>
</feature>
<keyword evidence="1" id="KW-0732">Signal</keyword>
<reference evidence="2" key="1">
    <citation type="submission" date="2021-08" db="EMBL/GenBank/DDBJ databases">
        <title>Flavobacterium sp. strain CC-SYL302.</title>
        <authorList>
            <person name="Lin S.-Y."/>
            <person name="Lee T.-H."/>
            <person name="Young C.-C."/>
        </authorList>
    </citation>
    <scope>NUCLEOTIDE SEQUENCE</scope>
    <source>
        <strain evidence="2">CC-SYL302</strain>
    </source>
</reference>
<sequence length="496" mass="54753">MKKITFICCLLAALFLQACREDFTFETSTGNLEFSKNTVYLDTVFTNIGSSTYRLKVYNRSNKDISIPNIRLARGESSDYRLMVDGMAGKSFNNVELLAKDSLFIFIETTIDYNQYQNQTAEYLYTDQIAFDYGANLQTVDLVTLVKDAYFLYPQKYDDNSYEHVIIDDDPIYGFMLDANDAVNGNELLWKNDKPYVIYGYAVVPTEKQLVVEAGAQVHFHYNSGLIVAYDADLQINGEVSAPVIFESDRLEPSFSAIPGQWGSVWLTSGSTARINNAIIKNATVGLLIEDNAETVHLYNVQLYNHTHYGILAQHATITGENVVTNNLGVAAVYLNQGGTYVFNHCTFANLGAPGQTTCLAMNNGDGSTNSALIKATFNNSIFYGSTGTSLIFQKVGNDTFNYYFANNLIRFSDTGQAAQNSLYPIINTTNYLNNIIAKNLTVVPDFTNAADNKLQIKSQSAAIGISNNLPNSGFDILGNPRPTQNADAGAYNAKI</sequence>
<evidence type="ECO:0000256" key="1">
    <source>
        <dbReference type="SAM" id="SignalP"/>
    </source>
</evidence>
<organism evidence="2 3">
    <name type="scientific">Flavobacterium agricola</name>
    <dbReference type="NCBI Taxonomy" id="2870839"/>
    <lineage>
        <taxon>Bacteria</taxon>
        <taxon>Pseudomonadati</taxon>
        <taxon>Bacteroidota</taxon>
        <taxon>Flavobacteriia</taxon>
        <taxon>Flavobacteriales</taxon>
        <taxon>Flavobacteriaceae</taxon>
        <taxon>Flavobacterium</taxon>
    </lineage>
</organism>
<dbReference type="InterPro" id="IPR011050">
    <property type="entry name" value="Pectin_lyase_fold/virulence"/>
</dbReference>
<evidence type="ECO:0000313" key="3">
    <source>
        <dbReference type="Proteomes" id="UP001163328"/>
    </source>
</evidence>
<dbReference type="SUPFAM" id="SSF51126">
    <property type="entry name" value="Pectin lyase-like"/>
    <property type="match status" value="1"/>
</dbReference>
<dbReference type="Proteomes" id="UP001163328">
    <property type="component" value="Chromosome"/>
</dbReference>
<evidence type="ECO:0000313" key="2">
    <source>
        <dbReference type="EMBL" id="UYW02364.1"/>
    </source>
</evidence>